<dbReference type="EMBL" id="LXQA010656473">
    <property type="protein sequence ID" value="MCI64463.1"/>
    <property type="molecule type" value="Genomic_DNA"/>
</dbReference>
<feature type="non-terminal residue" evidence="2">
    <location>
        <position position="85"/>
    </location>
</feature>
<name>A0A392TTF6_9FABA</name>
<feature type="compositionally biased region" description="Low complexity" evidence="1">
    <location>
        <begin position="74"/>
        <end position="85"/>
    </location>
</feature>
<accession>A0A392TTF6</accession>
<feature type="region of interest" description="Disordered" evidence="1">
    <location>
        <begin position="1"/>
        <end position="85"/>
    </location>
</feature>
<dbReference type="Proteomes" id="UP000265520">
    <property type="component" value="Unassembled WGS sequence"/>
</dbReference>
<sequence length="85" mass="9028">QDPESDAGTNAGTSGTQEVVVEDSVPTTPVDNTVSNDPQEKNDIAAEGNTHPDESEGPRSKDVEETSPDDKSIENNTVIVNVENY</sequence>
<protein>
    <submittedName>
        <fullName evidence="2">Uncharacterized protein</fullName>
    </submittedName>
</protein>
<proteinExistence type="predicted"/>
<organism evidence="2 3">
    <name type="scientific">Trifolium medium</name>
    <dbReference type="NCBI Taxonomy" id="97028"/>
    <lineage>
        <taxon>Eukaryota</taxon>
        <taxon>Viridiplantae</taxon>
        <taxon>Streptophyta</taxon>
        <taxon>Embryophyta</taxon>
        <taxon>Tracheophyta</taxon>
        <taxon>Spermatophyta</taxon>
        <taxon>Magnoliopsida</taxon>
        <taxon>eudicotyledons</taxon>
        <taxon>Gunneridae</taxon>
        <taxon>Pentapetalae</taxon>
        <taxon>rosids</taxon>
        <taxon>fabids</taxon>
        <taxon>Fabales</taxon>
        <taxon>Fabaceae</taxon>
        <taxon>Papilionoideae</taxon>
        <taxon>50 kb inversion clade</taxon>
        <taxon>NPAAA clade</taxon>
        <taxon>Hologalegina</taxon>
        <taxon>IRL clade</taxon>
        <taxon>Trifolieae</taxon>
        <taxon>Trifolium</taxon>
    </lineage>
</organism>
<comment type="caution">
    <text evidence="2">The sequence shown here is derived from an EMBL/GenBank/DDBJ whole genome shotgun (WGS) entry which is preliminary data.</text>
</comment>
<dbReference type="AlphaFoldDB" id="A0A392TTF6"/>
<evidence type="ECO:0000313" key="2">
    <source>
        <dbReference type="EMBL" id="MCI64463.1"/>
    </source>
</evidence>
<feature type="compositionally biased region" description="Basic and acidic residues" evidence="1">
    <location>
        <begin position="38"/>
        <end position="73"/>
    </location>
</feature>
<keyword evidence="3" id="KW-1185">Reference proteome</keyword>
<feature type="non-terminal residue" evidence="2">
    <location>
        <position position="1"/>
    </location>
</feature>
<evidence type="ECO:0000256" key="1">
    <source>
        <dbReference type="SAM" id="MobiDB-lite"/>
    </source>
</evidence>
<reference evidence="2 3" key="1">
    <citation type="journal article" date="2018" name="Front. Plant Sci.">
        <title>Red Clover (Trifolium pratense) and Zigzag Clover (T. medium) - A Picture of Genomic Similarities and Differences.</title>
        <authorList>
            <person name="Dluhosova J."/>
            <person name="Istvanek J."/>
            <person name="Nedelnik J."/>
            <person name="Repkova J."/>
        </authorList>
    </citation>
    <scope>NUCLEOTIDE SEQUENCE [LARGE SCALE GENOMIC DNA]</scope>
    <source>
        <strain evidence="3">cv. 10/8</strain>
        <tissue evidence="2">Leaf</tissue>
    </source>
</reference>
<evidence type="ECO:0000313" key="3">
    <source>
        <dbReference type="Proteomes" id="UP000265520"/>
    </source>
</evidence>
<feature type="compositionally biased region" description="Polar residues" evidence="1">
    <location>
        <begin position="7"/>
        <end position="17"/>
    </location>
</feature>
<feature type="compositionally biased region" description="Polar residues" evidence="1">
    <location>
        <begin position="25"/>
        <end position="37"/>
    </location>
</feature>